<protein>
    <recommendedName>
        <fullName evidence="4">Secreted protein</fullName>
    </recommendedName>
</protein>
<evidence type="ECO:0000256" key="1">
    <source>
        <dbReference type="SAM" id="SignalP"/>
    </source>
</evidence>
<proteinExistence type="predicted"/>
<feature type="signal peptide" evidence="1">
    <location>
        <begin position="1"/>
        <end position="21"/>
    </location>
</feature>
<gene>
    <name evidence="2" type="ORF">IPP15_16265</name>
</gene>
<evidence type="ECO:0000313" key="3">
    <source>
        <dbReference type="Proteomes" id="UP000808337"/>
    </source>
</evidence>
<evidence type="ECO:0000313" key="2">
    <source>
        <dbReference type="EMBL" id="MBK9983895.1"/>
    </source>
</evidence>
<comment type="caution">
    <text evidence="2">The sequence shown here is derived from an EMBL/GenBank/DDBJ whole genome shotgun (WGS) entry which is preliminary data.</text>
</comment>
<feature type="chain" id="PRO_5038506135" description="Secreted protein" evidence="1">
    <location>
        <begin position="22"/>
        <end position="92"/>
    </location>
</feature>
<accession>A0A9D7SV73</accession>
<dbReference type="AlphaFoldDB" id="A0A9D7SV73"/>
<organism evidence="2 3">
    <name type="scientific">Candidatus Opimibacter skivensis</name>
    <dbReference type="NCBI Taxonomy" id="2982028"/>
    <lineage>
        <taxon>Bacteria</taxon>
        <taxon>Pseudomonadati</taxon>
        <taxon>Bacteroidota</taxon>
        <taxon>Saprospiria</taxon>
        <taxon>Saprospirales</taxon>
        <taxon>Saprospiraceae</taxon>
        <taxon>Candidatus Opimibacter</taxon>
    </lineage>
</organism>
<dbReference type="EMBL" id="JADKGY010000029">
    <property type="protein sequence ID" value="MBK9983895.1"/>
    <property type="molecule type" value="Genomic_DNA"/>
</dbReference>
<name>A0A9D7SV73_9BACT</name>
<sequence>MKKFLVFLCVFSFPGIDLLFASTTNTNCCILNEPTFSCPAVISPVGPLCDGTADIELTASPAGGTWSGPGIVTSNGVFQTRLGEYWKQCDYF</sequence>
<evidence type="ECO:0008006" key="4">
    <source>
        <dbReference type="Google" id="ProtNLM"/>
    </source>
</evidence>
<dbReference type="Proteomes" id="UP000808337">
    <property type="component" value="Unassembled WGS sequence"/>
</dbReference>
<keyword evidence="1" id="KW-0732">Signal</keyword>
<reference evidence="2 3" key="1">
    <citation type="submission" date="2020-10" db="EMBL/GenBank/DDBJ databases">
        <title>Connecting structure to function with the recovery of over 1000 high-quality activated sludge metagenome-assembled genomes encoding full-length rRNA genes using long-read sequencing.</title>
        <authorList>
            <person name="Singleton C.M."/>
            <person name="Petriglieri F."/>
            <person name="Kristensen J.M."/>
            <person name="Kirkegaard R.H."/>
            <person name="Michaelsen T.Y."/>
            <person name="Andersen M.H."/>
            <person name="Karst S.M."/>
            <person name="Dueholm M.S."/>
            <person name="Nielsen P.H."/>
            <person name="Albertsen M."/>
        </authorList>
    </citation>
    <scope>NUCLEOTIDE SEQUENCE [LARGE SCALE GENOMIC DNA]</scope>
    <source>
        <strain evidence="2">Ribe_18-Q3-R11-54_MAXAC.273</strain>
    </source>
</reference>